<dbReference type="SUPFAM" id="SSF55154">
    <property type="entry name" value="CYTH-like phosphatases"/>
    <property type="match status" value="1"/>
</dbReference>
<sequence>MTAVAHREVERKYEVPEGAENRIDWSGLPGWTVSAEPVEHRMEAVYYDTEDMALGRRSVALRRRRGGADDGWHVKFSEATGRQEWQVPLLRTPDRMPAAVRHLLAGLTGGEPLRPIATLRTVRRVLTVSDAGGDEVAELAADVVEAVDERTGTARSWSEWEVELLDGSIPEERQREIFDAVESAIFAVGGRPSGSRAKIARALGAEDGAADEAGAPAPGGSAPGGSAPGGSAQGAAEPGEDAGQRTGKDSAKNRVGQGKKQGKEQGTKQGTKPGKKQGKNKGPKAKGTGPEVLRTALDGLAEQLVLWDFKVRLDVPDAVHQMRVTSRSLRSVLRAAAPFFAGDTAQELDGRLRELAGALSAARDAEVTAELLSGRVAALDGRVGPATAEVLQRAAEEQAHRAAGTVRRHVAAPEHLQLLADVRQFAAAPPLTEECAGLSAREVADALVQRALRKVVRVAERGAAAEEAGETAQEQRLEHLHDVRKAVKRVRYVDAVLDRAGYRPGKSLRRAARDAEDYQDALGRVMDTTVVERWLAGRAKALAGSGEDRYAVGLLHGAEVARLHAGAEGGSEVVGVLLSQLRADLA</sequence>
<evidence type="ECO:0000259" key="3">
    <source>
        <dbReference type="PROSITE" id="PS51708"/>
    </source>
</evidence>
<dbReference type="InterPro" id="IPR033469">
    <property type="entry name" value="CYTH-like_dom_sf"/>
</dbReference>
<dbReference type="Pfam" id="PF05235">
    <property type="entry name" value="CHAD"/>
    <property type="match status" value="1"/>
</dbReference>
<dbReference type="SMART" id="SM01118">
    <property type="entry name" value="CYTH"/>
    <property type="match status" value="1"/>
</dbReference>
<feature type="compositionally biased region" description="Gly residues" evidence="1">
    <location>
        <begin position="221"/>
        <end position="232"/>
    </location>
</feature>
<accession>A0A6N8GEE3</accession>
<reference evidence="4 5" key="1">
    <citation type="submission" date="2019-12" db="EMBL/GenBank/DDBJ databases">
        <authorList>
            <person name="Shi Y."/>
        </authorList>
    </citation>
    <scope>NUCLEOTIDE SEQUENCE [LARGE SCALE GENOMIC DNA]</scope>
    <source>
        <strain evidence="4 5">JCM 17929</strain>
    </source>
</reference>
<dbReference type="Proteomes" id="UP000436989">
    <property type="component" value="Unassembled WGS sequence"/>
</dbReference>
<keyword evidence="5" id="KW-1185">Reference proteome</keyword>
<dbReference type="InterPro" id="IPR007899">
    <property type="entry name" value="CHAD_dom"/>
</dbReference>
<protein>
    <submittedName>
        <fullName evidence="4">CHAD domain-containing protein</fullName>
    </submittedName>
</protein>
<dbReference type="Pfam" id="PF01928">
    <property type="entry name" value="CYTH"/>
    <property type="match status" value="1"/>
</dbReference>
<evidence type="ECO:0000313" key="4">
    <source>
        <dbReference type="EMBL" id="MUN61566.1"/>
    </source>
</evidence>
<dbReference type="AlphaFoldDB" id="A0A6N8GEE3"/>
<organism evidence="4 5">
    <name type="scientific">Kocuria sediminis</name>
    <dbReference type="NCBI Taxonomy" id="1038857"/>
    <lineage>
        <taxon>Bacteria</taxon>
        <taxon>Bacillati</taxon>
        <taxon>Actinomycetota</taxon>
        <taxon>Actinomycetes</taxon>
        <taxon>Micrococcales</taxon>
        <taxon>Micrococcaceae</taxon>
        <taxon>Kocuria</taxon>
    </lineage>
</organism>
<dbReference type="Gene3D" id="2.40.320.10">
    <property type="entry name" value="Hypothetical Protein Pfu-838710-001"/>
    <property type="match status" value="1"/>
</dbReference>
<feature type="compositionally biased region" description="Low complexity" evidence="1">
    <location>
        <begin position="209"/>
        <end position="220"/>
    </location>
</feature>
<name>A0A6N8GEE3_9MICC</name>
<dbReference type="RefSeq" id="WP_156266115.1">
    <property type="nucleotide sequence ID" value="NZ_WOGU01000001.1"/>
</dbReference>
<dbReference type="CDD" id="cd07374">
    <property type="entry name" value="CYTH-like_Pase"/>
    <property type="match status" value="1"/>
</dbReference>
<gene>
    <name evidence="4" type="ORF">GMA12_00075</name>
</gene>
<feature type="domain" description="CYTH" evidence="2">
    <location>
        <begin position="6"/>
        <end position="204"/>
    </location>
</feature>
<dbReference type="PANTHER" id="PTHR39339:SF1">
    <property type="entry name" value="CHAD DOMAIN-CONTAINING PROTEIN"/>
    <property type="match status" value="1"/>
</dbReference>
<feature type="domain" description="CHAD" evidence="3">
    <location>
        <begin position="286"/>
        <end position="586"/>
    </location>
</feature>
<dbReference type="SMART" id="SM00880">
    <property type="entry name" value="CHAD"/>
    <property type="match status" value="1"/>
</dbReference>
<dbReference type="PANTHER" id="PTHR39339">
    <property type="entry name" value="SLR1444 PROTEIN"/>
    <property type="match status" value="1"/>
</dbReference>
<dbReference type="Gene3D" id="1.40.20.10">
    <property type="entry name" value="CHAD domain"/>
    <property type="match status" value="1"/>
</dbReference>
<dbReference type="EMBL" id="WOGU01000001">
    <property type="protein sequence ID" value="MUN61566.1"/>
    <property type="molecule type" value="Genomic_DNA"/>
</dbReference>
<feature type="compositionally biased region" description="Basic residues" evidence="1">
    <location>
        <begin position="273"/>
        <end position="284"/>
    </location>
</feature>
<evidence type="ECO:0000259" key="2">
    <source>
        <dbReference type="PROSITE" id="PS51707"/>
    </source>
</evidence>
<evidence type="ECO:0000313" key="5">
    <source>
        <dbReference type="Proteomes" id="UP000436989"/>
    </source>
</evidence>
<feature type="region of interest" description="Disordered" evidence="1">
    <location>
        <begin position="209"/>
        <end position="290"/>
    </location>
</feature>
<feature type="compositionally biased region" description="Basic and acidic residues" evidence="1">
    <location>
        <begin position="242"/>
        <end position="252"/>
    </location>
</feature>
<evidence type="ECO:0000256" key="1">
    <source>
        <dbReference type="SAM" id="MobiDB-lite"/>
    </source>
</evidence>
<dbReference type="InterPro" id="IPR038186">
    <property type="entry name" value="CHAD_dom_sf"/>
</dbReference>
<dbReference type="PROSITE" id="PS51707">
    <property type="entry name" value="CYTH"/>
    <property type="match status" value="1"/>
</dbReference>
<proteinExistence type="predicted"/>
<comment type="caution">
    <text evidence="4">The sequence shown here is derived from an EMBL/GenBank/DDBJ whole genome shotgun (WGS) entry which is preliminary data.</text>
</comment>
<dbReference type="PROSITE" id="PS51708">
    <property type="entry name" value="CHAD"/>
    <property type="match status" value="1"/>
</dbReference>
<dbReference type="InterPro" id="IPR023577">
    <property type="entry name" value="CYTH_domain"/>
</dbReference>